<dbReference type="PATRIC" id="fig|1178515.4.peg.4205"/>
<gene>
    <name evidence="4" type="ORF">SY83_20760</name>
</gene>
<name>A0A172TMV2_9BACL</name>
<evidence type="ECO:0000313" key="4">
    <source>
        <dbReference type="EMBL" id="ANE48312.1"/>
    </source>
</evidence>
<dbReference type="STRING" id="1178515.SY83_20760"/>
<evidence type="ECO:0000259" key="3">
    <source>
        <dbReference type="Pfam" id="PF01557"/>
    </source>
</evidence>
<dbReference type="GO" id="GO:0018773">
    <property type="term" value="F:acetylpyruvate hydrolase activity"/>
    <property type="evidence" value="ECO:0007669"/>
    <property type="project" value="TreeGrafter"/>
</dbReference>
<dbReference type="Proteomes" id="UP000076927">
    <property type="component" value="Chromosome"/>
</dbReference>
<dbReference type="GO" id="GO:0046872">
    <property type="term" value="F:metal ion binding"/>
    <property type="evidence" value="ECO:0007669"/>
    <property type="project" value="UniProtKB-KW"/>
</dbReference>
<sequence>MHHNHIRNIYCVGRNYGEHAAELGNAIPDKPMIFTKPTHALITMNGDEIALPGSTGEVHYEAELVLHIGKPYVEGEKLSEMIDSMALGLDFTLRDVQSELKKKGHPWLAAKGFRNSAALTSFLPFPGEESLSSIEFSLTINGKEVQRGNSKDMIFSIEDVLEFIHFHYGLGPGDLIYTGTPAGVGPIASGDHTALFWGKDKLGEATIILC</sequence>
<keyword evidence="4" id="KW-0378">Hydrolase</keyword>
<dbReference type="InterPro" id="IPR036663">
    <property type="entry name" value="Fumarylacetoacetase_C_sf"/>
</dbReference>
<organism evidence="4 5">
    <name type="scientific">Paenibacillus swuensis</name>
    <dbReference type="NCBI Taxonomy" id="1178515"/>
    <lineage>
        <taxon>Bacteria</taxon>
        <taxon>Bacillati</taxon>
        <taxon>Bacillota</taxon>
        <taxon>Bacilli</taxon>
        <taxon>Bacillales</taxon>
        <taxon>Paenibacillaceae</taxon>
        <taxon>Paenibacillus</taxon>
    </lineage>
</organism>
<feature type="domain" description="Fumarylacetoacetase-like C-terminal" evidence="3">
    <location>
        <begin position="9"/>
        <end position="191"/>
    </location>
</feature>
<dbReference type="SUPFAM" id="SSF56529">
    <property type="entry name" value="FAH"/>
    <property type="match status" value="1"/>
</dbReference>
<accession>A0A172TMV2</accession>
<evidence type="ECO:0000256" key="1">
    <source>
        <dbReference type="ARBA" id="ARBA00010211"/>
    </source>
</evidence>
<dbReference type="RefSeq" id="WP_068610005.1">
    <property type="nucleotide sequence ID" value="NZ_CP011388.1"/>
</dbReference>
<dbReference type="PANTHER" id="PTHR11820">
    <property type="entry name" value="ACYLPYRUVASE"/>
    <property type="match status" value="1"/>
</dbReference>
<dbReference type="KEGG" id="pswu:SY83_20760"/>
<evidence type="ECO:0000313" key="5">
    <source>
        <dbReference type="Proteomes" id="UP000076927"/>
    </source>
</evidence>
<keyword evidence="2" id="KW-0479">Metal-binding</keyword>
<reference evidence="4 5" key="1">
    <citation type="submission" date="2015-01" db="EMBL/GenBank/DDBJ databases">
        <title>Paenibacillus swuensis/DY6/whole genome sequencing.</title>
        <authorList>
            <person name="Kim M.K."/>
            <person name="Srinivasan S."/>
            <person name="Lee J.-J."/>
        </authorList>
    </citation>
    <scope>NUCLEOTIDE SEQUENCE [LARGE SCALE GENOMIC DNA]</scope>
    <source>
        <strain evidence="4 5">DY6</strain>
    </source>
</reference>
<protein>
    <submittedName>
        <fullName evidence="4">Fumarylacetoacetate hydrolase</fullName>
    </submittedName>
</protein>
<dbReference type="PANTHER" id="PTHR11820:SF7">
    <property type="entry name" value="ACYLPYRUVASE FAHD1, MITOCHONDRIAL"/>
    <property type="match status" value="1"/>
</dbReference>
<proteinExistence type="inferred from homology"/>
<keyword evidence="5" id="KW-1185">Reference proteome</keyword>
<dbReference type="InterPro" id="IPR011234">
    <property type="entry name" value="Fumarylacetoacetase-like_C"/>
</dbReference>
<evidence type="ECO:0000256" key="2">
    <source>
        <dbReference type="ARBA" id="ARBA00022723"/>
    </source>
</evidence>
<dbReference type="AlphaFoldDB" id="A0A172TMV2"/>
<comment type="similarity">
    <text evidence="1">Belongs to the FAH family.</text>
</comment>
<dbReference type="Gene3D" id="3.90.850.10">
    <property type="entry name" value="Fumarylacetoacetase-like, C-terminal domain"/>
    <property type="match status" value="1"/>
</dbReference>
<dbReference type="OrthoDB" id="9805307at2"/>
<dbReference type="Pfam" id="PF01557">
    <property type="entry name" value="FAA_hydrolase"/>
    <property type="match status" value="1"/>
</dbReference>
<dbReference type="EMBL" id="CP011388">
    <property type="protein sequence ID" value="ANE48312.1"/>
    <property type="molecule type" value="Genomic_DNA"/>
</dbReference>